<proteinExistence type="predicted"/>
<organism evidence="1 2">
    <name type="scientific">Thiosulfativibrio zosterae</name>
    <dbReference type="NCBI Taxonomy" id="2675053"/>
    <lineage>
        <taxon>Bacteria</taxon>
        <taxon>Pseudomonadati</taxon>
        <taxon>Pseudomonadota</taxon>
        <taxon>Gammaproteobacteria</taxon>
        <taxon>Thiotrichales</taxon>
        <taxon>Piscirickettsiaceae</taxon>
        <taxon>Thiosulfativibrio</taxon>
    </lineage>
</organism>
<evidence type="ECO:0000313" key="2">
    <source>
        <dbReference type="Proteomes" id="UP000501466"/>
    </source>
</evidence>
<sequence length="124" mass="13925">MMENRPNITNEAALEVLNHSINSDTAKQSLIINSMRQYRLVLAILEQARPTNELIGIVGANNVPDVVKRLRAYGWRIHTITAPVYDRDGNKVDAGSYKLDPSQFEQAKAALKSYQIKKNFGGLR</sequence>
<dbReference type="KEGG" id="tzo:THMIRHAT_23000"/>
<reference evidence="2" key="1">
    <citation type="submission" date="2019-11" db="EMBL/GenBank/DDBJ databases">
        <title>Isolation and characterization of two novel species in the genus Thiomicrorhabdus.</title>
        <authorList>
            <person name="Mochizuki J."/>
            <person name="Kojima H."/>
            <person name="Fukui M."/>
        </authorList>
    </citation>
    <scope>NUCLEOTIDE SEQUENCE [LARGE SCALE GENOMIC DNA]</scope>
    <source>
        <strain evidence="2">AkT22</strain>
    </source>
</reference>
<protein>
    <submittedName>
        <fullName evidence="1">Uncharacterized protein</fullName>
    </submittedName>
</protein>
<name>A0A6F8PR92_9GAMM</name>
<evidence type="ECO:0000313" key="1">
    <source>
        <dbReference type="EMBL" id="BBP44554.1"/>
    </source>
</evidence>
<dbReference type="Proteomes" id="UP000501466">
    <property type="component" value="Chromosome"/>
</dbReference>
<dbReference type="RefSeq" id="WP_173292265.1">
    <property type="nucleotide sequence ID" value="NZ_AP021888.1"/>
</dbReference>
<dbReference type="AlphaFoldDB" id="A0A6F8PR92"/>
<keyword evidence="2" id="KW-1185">Reference proteome</keyword>
<dbReference type="EMBL" id="AP021888">
    <property type="protein sequence ID" value="BBP44554.1"/>
    <property type="molecule type" value="Genomic_DNA"/>
</dbReference>
<accession>A0A6F8PR92</accession>
<gene>
    <name evidence="1" type="ORF">THMIRHAT_23000</name>
</gene>